<dbReference type="InterPro" id="IPR018973">
    <property type="entry name" value="MZB"/>
</dbReference>
<keyword evidence="3" id="KW-1185">Reference proteome</keyword>
<organism evidence="2 3">
    <name type="scientific">Desulfofundulus salinus</name>
    <dbReference type="NCBI Taxonomy" id="2419843"/>
    <lineage>
        <taxon>Bacteria</taxon>
        <taxon>Bacillati</taxon>
        <taxon>Bacillota</taxon>
        <taxon>Clostridia</taxon>
        <taxon>Eubacteriales</taxon>
        <taxon>Peptococcaceae</taxon>
        <taxon>Desulfofundulus</taxon>
    </lineage>
</organism>
<dbReference type="Pfam" id="PF09369">
    <property type="entry name" value="MZB"/>
    <property type="match status" value="1"/>
</dbReference>
<dbReference type="EMBL" id="RBWE01000001">
    <property type="protein sequence ID" value="RKO67804.1"/>
    <property type="molecule type" value="Genomic_DNA"/>
</dbReference>
<dbReference type="Proteomes" id="UP000271256">
    <property type="component" value="Unassembled WGS sequence"/>
</dbReference>
<dbReference type="AlphaFoldDB" id="A0A494X4V0"/>
<feature type="domain" description="MrfA-like Zn-binding" evidence="1">
    <location>
        <begin position="426"/>
        <end position="523"/>
    </location>
</feature>
<evidence type="ECO:0000259" key="1">
    <source>
        <dbReference type="Pfam" id="PF09369"/>
    </source>
</evidence>
<gene>
    <name evidence="2" type="ORF">D7024_13195</name>
</gene>
<sequence length="557" mass="63037">MTEIPGKIRPSQLISTFGPGAIVDLPDDSVMIIGIDEWPYGDVILEPRLQKILGVMEFYAPKNEGKFDVPCISFPTYRVCVKCHRLSNRFPVTGQNRLPRCNCGGKTHPARLIVACDRGHIEDFPWILWAHQDGKVCSQPELYLNGTWTTGSLKGLVVKCKTCGLEHDLGGATGASHVFSRCNGRRPWLGRDCDESDCDSKPRGLLRGASNVYFPVVVSAVSIPPWTDPRMQRLEKKWSDIENWLEEGVTLDQIARVYFKGMSIEEVEQIIGMRKNASISTDLKWDEWLKLSTCNNENDENFTASPGEVPVRYSDFIEKIVLISRLREVRVLRGFTRIEPPGEDSEASFAWLSRERTDWLPAVETRGEGIFIILDKQRIERWENIDKVQERVKVLNKNYNRWLRERQKNDYKWVEITPRFVFLHTLAHLLIRQLSLECGYSSSSLRERIYADNEMRGILIYTATPDSDGSLGGLVMQGEPERFAGIMDGLLEDVVVCSSDPLCAEHDPAATGSFNAAACHACTLISETSCEKSNRLLDRALVMDLPMVTGYGFFSME</sequence>
<evidence type="ECO:0000313" key="2">
    <source>
        <dbReference type="EMBL" id="RKO67804.1"/>
    </source>
</evidence>
<reference evidence="2 3" key="1">
    <citation type="submission" date="2018-10" db="EMBL/GenBank/DDBJ databases">
        <authorList>
            <person name="Grouzdev D.S."/>
            <person name="Krutkina M.S."/>
            <person name="Tourova T.P."/>
            <person name="Nazina T.N."/>
        </authorList>
    </citation>
    <scope>NUCLEOTIDE SEQUENCE [LARGE SCALE GENOMIC DNA]</scope>
    <source>
        <strain evidence="2 3">435</strain>
    </source>
</reference>
<dbReference type="OrthoDB" id="9134227at2"/>
<comment type="caution">
    <text evidence="2">The sequence shown here is derived from an EMBL/GenBank/DDBJ whole genome shotgun (WGS) entry which is preliminary data.</text>
</comment>
<evidence type="ECO:0000313" key="3">
    <source>
        <dbReference type="Proteomes" id="UP000271256"/>
    </source>
</evidence>
<protein>
    <submittedName>
        <fullName evidence="2">DUF1998 domain-containing protein</fullName>
    </submittedName>
</protein>
<dbReference type="InterPro" id="IPR047721">
    <property type="entry name" value="DrmB"/>
</dbReference>
<accession>A0A494X4V0</accession>
<name>A0A494X4V0_9FIRM</name>
<proteinExistence type="predicted"/>
<dbReference type="RefSeq" id="WP_121452200.1">
    <property type="nucleotide sequence ID" value="NZ_RBWE01000001.1"/>
</dbReference>
<dbReference type="NCBIfam" id="NF038324">
    <property type="entry name" value="DrmB_fam"/>
    <property type="match status" value="1"/>
</dbReference>